<name>A0AAJ8E4G9_ASPNG</name>
<dbReference type="InterPro" id="IPR024077">
    <property type="entry name" value="Neurolysin/TOP_dom2"/>
</dbReference>
<dbReference type="Gene3D" id="1.10.1370.10">
    <property type="entry name" value="Neurolysin, domain 3"/>
    <property type="match status" value="1"/>
</dbReference>
<reference evidence="1" key="2">
    <citation type="submission" date="2025-08" db="UniProtKB">
        <authorList>
            <consortium name="RefSeq"/>
        </authorList>
    </citation>
    <scope>IDENTIFICATION</scope>
</reference>
<dbReference type="SUPFAM" id="SSF55486">
    <property type="entry name" value="Metalloproteases ('zincins'), catalytic domain"/>
    <property type="match status" value="1"/>
</dbReference>
<dbReference type="VEuPathDB" id="FungiDB:An07g03400"/>
<organism evidence="1">
    <name type="scientific">Aspergillus niger</name>
    <dbReference type="NCBI Taxonomy" id="5061"/>
    <lineage>
        <taxon>Eukaryota</taxon>
        <taxon>Fungi</taxon>
        <taxon>Dikarya</taxon>
        <taxon>Ascomycota</taxon>
        <taxon>Pezizomycotina</taxon>
        <taxon>Eurotiomycetes</taxon>
        <taxon>Eurotiomycetidae</taxon>
        <taxon>Eurotiales</taxon>
        <taxon>Aspergillaceae</taxon>
        <taxon>Aspergillus</taxon>
        <taxon>Aspergillus subgen. Circumdati</taxon>
    </lineage>
</organism>
<dbReference type="RefSeq" id="XP_059606667.1">
    <property type="nucleotide sequence ID" value="XM_059748344.1"/>
</dbReference>
<dbReference type="GeneID" id="84591332"/>
<protein>
    <submittedName>
        <fullName evidence="1">Uncharacterized protein</fullName>
    </submittedName>
</protein>
<dbReference type="AlphaFoldDB" id="A0AAJ8E4G9"/>
<dbReference type="KEGG" id="ang:An07g03400"/>
<accession>A0AAJ8E4G9</accession>
<gene>
    <name evidence="1" type="ORF">An07g03400</name>
</gene>
<sequence length="263" mass="29979">MAREDFHALLEGVVWTEFIREDRGREVVVRDGVRGEGSTGWKQAISCSGIDARVSNNFWHPSSSTWGNGHTDSWLVILTHAVEPEDVLANLRRDGPRYPQPTIPRTLCTLPCCYYTQLNEELLQWRTQHRGEADPLTQIPDQLVDDLVRGRYVGQPLWYGRLLSNPSSGLNIQKFWYGLLEEILGMDYSTCRNGYEFATVSHLTAGYGAGYYSFAKDPWNKQTWNEYRQIILEPGSSKKNLLRLLENSLGRASNPDALVQGWL</sequence>
<proteinExistence type="predicted"/>
<reference evidence="1" key="1">
    <citation type="submission" date="2025-02" db="EMBL/GenBank/DDBJ databases">
        <authorList>
            <consortium name="NCBI Genome Project"/>
        </authorList>
    </citation>
    <scope>NUCLEOTIDE SEQUENCE</scope>
</reference>
<evidence type="ECO:0000313" key="1">
    <source>
        <dbReference type="RefSeq" id="XP_059606667.1"/>
    </source>
</evidence>